<keyword evidence="4" id="KW-1185">Reference proteome</keyword>
<dbReference type="InterPro" id="IPR012341">
    <property type="entry name" value="6hp_glycosidase-like_sf"/>
</dbReference>
<dbReference type="Gene3D" id="1.50.10.10">
    <property type="match status" value="1"/>
</dbReference>
<accession>A0ABV4Y0S0</accession>
<feature type="domain" description="Glycosyl hydrolase family 63 C-terminal" evidence="1">
    <location>
        <begin position="674"/>
        <end position="791"/>
    </location>
</feature>
<dbReference type="EMBL" id="JBHFNR010000259">
    <property type="protein sequence ID" value="MFB2897596.1"/>
    <property type="molecule type" value="Genomic_DNA"/>
</dbReference>
<dbReference type="RefSeq" id="WP_413267208.1">
    <property type="nucleotide sequence ID" value="NZ_JBHFNR010000259.1"/>
</dbReference>
<dbReference type="InterPro" id="IPR054491">
    <property type="entry name" value="MGH1-like_GH"/>
</dbReference>
<protein>
    <submittedName>
        <fullName evidence="3">Glucosidase</fullName>
    </submittedName>
</protein>
<dbReference type="Proteomes" id="UP001576784">
    <property type="component" value="Unassembled WGS sequence"/>
</dbReference>
<dbReference type="PANTHER" id="PTHR10412:SF10">
    <property type="entry name" value="GLYCOSYL HYDROLASE FAMILY 63 C-TERMINAL DOMAIN-CONTAINING PROTEIN"/>
    <property type="match status" value="1"/>
</dbReference>
<dbReference type="InterPro" id="IPR008928">
    <property type="entry name" value="6-hairpin_glycosidase_sf"/>
</dbReference>
<dbReference type="Pfam" id="PF22422">
    <property type="entry name" value="MGH1-like_GH"/>
    <property type="match status" value="1"/>
</dbReference>
<comment type="caution">
    <text evidence="3">The sequence shown here is derived from an EMBL/GenBank/DDBJ whole genome shotgun (WGS) entry which is preliminary data.</text>
</comment>
<dbReference type="Pfam" id="PF03200">
    <property type="entry name" value="Glyco_hydro_63"/>
    <property type="match status" value="1"/>
</dbReference>
<evidence type="ECO:0000259" key="2">
    <source>
        <dbReference type="Pfam" id="PF22422"/>
    </source>
</evidence>
<evidence type="ECO:0000313" key="4">
    <source>
        <dbReference type="Proteomes" id="UP001576784"/>
    </source>
</evidence>
<dbReference type="InterPro" id="IPR004888">
    <property type="entry name" value="Glycoside_hydrolase_63"/>
</dbReference>
<evidence type="ECO:0000313" key="3">
    <source>
        <dbReference type="EMBL" id="MFB2897596.1"/>
    </source>
</evidence>
<organism evidence="3 4">
    <name type="scientific">Floridaenema flaviceps BLCC-F50</name>
    <dbReference type="NCBI Taxonomy" id="3153642"/>
    <lineage>
        <taxon>Bacteria</taxon>
        <taxon>Bacillati</taxon>
        <taxon>Cyanobacteriota</taxon>
        <taxon>Cyanophyceae</taxon>
        <taxon>Oscillatoriophycideae</taxon>
        <taxon>Aerosakkonematales</taxon>
        <taxon>Aerosakkonemataceae</taxon>
        <taxon>Floridanema</taxon>
        <taxon>Floridanema flaviceps</taxon>
    </lineage>
</organism>
<proteinExistence type="predicted"/>
<feature type="domain" description="Mannosylglycerate hydrolase MGH1-like glycoside hydrolase" evidence="2">
    <location>
        <begin position="427"/>
        <end position="531"/>
    </location>
</feature>
<evidence type="ECO:0000259" key="1">
    <source>
        <dbReference type="Pfam" id="PF03200"/>
    </source>
</evidence>
<name>A0ABV4Y0S0_9CYAN</name>
<dbReference type="PANTHER" id="PTHR10412">
    <property type="entry name" value="MANNOSYL-OLIGOSACCHARIDE GLUCOSIDASE"/>
    <property type="match status" value="1"/>
</dbReference>
<dbReference type="InterPro" id="IPR031335">
    <property type="entry name" value="Glyco_hydro_63_C"/>
</dbReference>
<sequence length="889" mass="103734">MTQEEARLQADRERTAYWKRWGPYLSERQWGTVREDYSPNGTAWEYFPHDHARSRAYRWGEDGIAGISDTHQRLCFAIALWNGEDPILKERLFGLTGNEGNHGEDVKEYYFYLDNTPTHSYMKYLYKYPHHTFPYTQLVAENHRRNRQDFEFELLDTGIFEHDNYFDVFVEYAKASPEDILIQIKIINRGSETRTLHILPTLWFRNTWSWSGNQDKPQLKVSQTTDHLGVIEAVHPTLGTRWLYCEGIPDLLFTNNETNNERLYGANNASPYVKDGINDYLIQNRKDAIDPNQTGTKFAADYQLTIAPGETQILRLRLRDSQADPHSSREIFGQEFESIFADRQHEADEFYQHLCPFSVSKEMRNIQRQAFAGMLWSKQFYHYVIYDWLNGDPAEPPPPPERKQGRNHEWFHLYNADVLSMPDKWEYPWFAAWDLAFHCIPLTMLDPEFAKRQLMVLTREWYMHPNGQLPAYEWAFDDVNPPVHAWVALRIYQIERKMYGRSDRTFLERVFQKLLLNFTWWVNREDIEGKNVFQGGFLGLDNIGVFDRSTSLPIGVHLNQADGTSWMGMYCLNLMSIALELAKEDSAYEDIASKFFEHFLYIADAINGIGEADLALWDETDGFYYDALKLPDGNHFLMKVRSLVGLVPLFAVVTVEQETPEQFPGFKKRAQWFRQNRPDLVENVVFMETEGVQARALLAIVGQERLRRILHRMLDENEFLSPYGIRSVSKFHASNPYVLQAHGNEYRIDYEPAESTTGLFGGNSNWRGPVWFPMNYLIVESLQKYHHYLGDEFKVECPTGSGQMMTLWQVATELSQRLIRTFLNDANGKRPIYGGIETFQTNPHWQDLILFNEYFHGDNGAGIGASHQTGWTGLVAKLIQQCAEYRKDN</sequence>
<reference evidence="3 4" key="1">
    <citation type="submission" date="2024-09" db="EMBL/GenBank/DDBJ databases">
        <title>Floridaenema gen nov. (Aerosakkonemataceae, Aerosakkonematales ord. nov., Cyanobacteria) from benthic tropical and subtropical fresh waters, with the description of four new species.</title>
        <authorList>
            <person name="Moretto J.A."/>
            <person name="Berthold D.E."/>
            <person name="Lefler F.W."/>
            <person name="Huang I.-S."/>
            <person name="Laughinghouse H. IV."/>
        </authorList>
    </citation>
    <scope>NUCLEOTIDE SEQUENCE [LARGE SCALE GENOMIC DNA]</scope>
    <source>
        <strain evidence="3 4">BLCC-F50</strain>
    </source>
</reference>
<gene>
    <name evidence="3" type="ORF">ACE1CI_32150</name>
</gene>
<dbReference type="SUPFAM" id="SSF48208">
    <property type="entry name" value="Six-hairpin glycosidases"/>
    <property type="match status" value="1"/>
</dbReference>